<sequence>MLGRKGRRNRPPRKGKFDPEDEKNVKHTRVGVWDLYEEKQPELERIPLSKRLNVEHYLEMYNSLPFVWMMMKDIGSIRSCWFYMAVYLLIEIVSSLIPAISLWYSGQLLKIVQTAVDERIVDKDLLLHVAIGRFACSIITHLSWDWKARLTRPLTSRIRRFYSVRIFRTMARLDVPTFDDAGLQRQFEQVFMGDSRTTAAWEVVRMVVNVTTTTLQLLSQLSVLARVLKDQRDGMLLATLCFSQSLFDWVQNQPKMPLVWAATTKNEDYLKMEGLKRTISTNLHRKEMVAGGMWEYMHAQYARCSDLLGDDAGAFWNLYSIMNRRFKWSSLIRQPFKELPQIVFTLRAVQYPSSIPLSLASLNLITQTSTSFSHTLFNLFNQTSSVADSFATIRQLYEVMEVPNRILDGNIPYPENQQSLQHGVAVEFRNVSFRYPDCEEYALRNVSFKIEKGQLCVIVGRNGSGKSTILKLIARLYDPEEGQIFIDGHDNKTLKLADLRRAVAVLFQDYTHFPLSIKDNIGLGDPTHADDEDRVEQAASLGGAAEFIEKLSDQYDTYLQRPVQDLYSTLPEGTKTIFGRPVKYSAIRGAGNMRSNETTSLSGGQMQRIALSRTFMRTLDNEQKVGLLLFDEPSASLDPTAEHDLFERLRQLRGQKTMVFSTHRFGNLTRHADLILYMNDSLIIEEGTHSDLIKADGEYARLWNLQAQAFLS</sequence>
<feature type="transmembrane region" description="Helical" evidence="8">
    <location>
        <begin position="80"/>
        <end position="105"/>
    </location>
</feature>
<evidence type="ECO:0000256" key="3">
    <source>
        <dbReference type="ARBA" id="ARBA00022741"/>
    </source>
</evidence>
<dbReference type="SMART" id="SM00382">
    <property type="entry name" value="AAA"/>
    <property type="match status" value="1"/>
</dbReference>
<dbReference type="InterPro" id="IPR003439">
    <property type="entry name" value="ABC_transporter-like_ATP-bd"/>
</dbReference>
<feature type="compositionally biased region" description="Basic and acidic residues" evidence="7">
    <location>
        <begin position="15"/>
        <end position="24"/>
    </location>
</feature>
<dbReference type="GO" id="GO:0005524">
    <property type="term" value="F:ATP binding"/>
    <property type="evidence" value="ECO:0007669"/>
    <property type="project" value="UniProtKB-KW"/>
</dbReference>
<reference evidence="10 11" key="1">
    <citation type="submission" date="2024-01" db="EMBL/GenBank/DDBJ databases">
        <title>A draft genome for a cacao thread blight-causing isolate of Paramarasmius palmivorus.</title>
        <authorList>
            <person name="Baruah I.K."/>
            <person name="Bukari Y."/>
            <person name="Amoako-Attah I."/>
            <person name="Meinhardt L.W."/>
            <person name="Bailey B.A."/>
            <person name="Cohen S.P."/>
        </authorList>
    </citation>
    <scope>NUCLEOTIDE SEQUENCE [LARGE SCALE GENOMIC DNA]</scope>
    <source>
        <strain evidence="10 11">GH-12</strain>
    </source>
</reference>
<dbReference type="InterPro" id="IPR003593">
    <property type="entry name" value="AAA+_ATPase"/>
</dbReference>
<dbReference type="InterPro" id="IPR027417">
    <property type="entry name" value="P-loop_NTPase"/>
</dbReference>
<dbReference type="EMBL" id="JAYKXP010000002">
    <property type="protein sequence ID" value="KAK7060894.1"/>
    <property type="molecule type" value="Genomic_DNA"/>
</dbReference>
<evidence type="ECO:0000256" key="1">
    <source>
        <dbReference type="ARBA" id="ARBA00004141"/>
    </source>
</evidence>
<evidence type="ECO:0000256" key="8">
    <source>
        <dbReference type="SAM" id="Phobius"/>
    </source>
</evidence>
<proteinExistence type="predicted"/>
<keyword evidence="11" id="KW-1185">Reference proteome</keyword>
<comment type="caution">
    <text evidence="10">The sequence shown here is derived from an EMBL/GenBank/DDBJ whole genome shotgun (WGS) entry which is preliminary data.</text>
</comment>
<dbReference type="GO" id="GO:0016020">
    <property type="term" value="C:membrane"/>
    <property type="evidence" value="ECO:0007669"/>
    <property type="project" value="UniProtKB-SubCell"/>
</dbReference>
<dbReference type="GO" id="GO:0015421">
    <property type="term" value="F:ABC-type oligopeptide transporter activity"/>
    <property type="evidence" value="ECO:0007669"/>
    <property type="project" value="TreeGrafter"/>
</dbReference>
<keyword evidence="5 8" id="KW-1133">Transmembrane helix</keyword>
<evidence type="ECO:0000256" key="7">
    <source>
        <dbReference type="SAM" id="MobiDB-lite"/>
    </source>
</evidence>
<organism evidence="10 11">
    <name type="scientific">Paramarasmius palmivorus</name>
    <dbReference type="NCBI Taxonomy" id="297713"/>
    <lineage>
        <taxon>Eukaryota</taxon>
        <taxon>Fungi</taxon>
        <taxon>Dikarya</taxon>
        <taxon>Basidiomycota</taxon>
        <taxon>Agaricomycotina</taxon>
        <taxon>Agaricomycetes</taxon>
        <taxon>Agaricomycetidae</taxon>
        <taxon>Agaricales</taxon>
        <taxon>Marasmiineae</taxon>
        <taxon>Marasmiaceae</taxon>
        <taxon>Paramarasmius</taxon>
    </lineage>
</organism>
<name>A0AAW0E8Q2_9AGAR</name>
<dbReference type="GO" id="GO:0016887">
    <property type="term" value="F:ATP hydrolysis activity"/>
    <property type="evidence" value="ECO:0007669"/>
    <property type="project" value="InterPro"/>
</dbReference>
<keyword evidence="4" id="KW-0067">ATP-binding</keyword>
<dbReference type="InterPro" id="IPR017871">
    <property type="entry name" value="ABC_transporter-like_CS"/>
</dbReference>
<gene>
    <name evidence="10" type="ORF">VNI00_000627</name>
</gene>
<dbReference type="Gene3D" id="3.40.50.300">
    <property type="entry name" value="P-loop containing nucleotide triphosphate hydrolases"/>
    <property type="match status" value="1"/>
</dbReference>
<keyword evidence="2 8" id="KW-0812">Transmembrane</keyword>
<dbReference type="PANTHER" id="PTHR43394:SF1">
    <property type="entry name" value="ATP-BINDING CASSETTE SUB-FAMILY B MEMBER 10, MITOCHONDRIAL"/>
    <property type="match status" value="1"/>
</dbReference>
<evidence type="ECO:0000256" key="5">
    <source>
        <dbReference type="ARBA" id="ARBA00022989"/>
    </source>
</evidence>
<dbReference type="InterPro" id="IPR039421">
    <property type="entry name" value="Type_1_exporter"/>
</dbReference>
<dbReference type="Pfam" id="PF00005">
    <property type="entry name" value="ABC_tran"/>
    <property type="match status" value="1"/>
</dbReference>
<evidence type="ECO:0000259" key="9">
    <source>
        <dbReference type="PROSITE" id="PS50893"/>
    </source>
</evidence>
<accession>A0AAW0E8Q2</accession>
<feature type="domain" description="ABC transporter" evidence="9">
    <location>
        <begin position="426"/>
        <end position="705"/>
    </location>
</feature>
<dbReference type="PROSITE" id="PS00211">
    <property type="entry name" value="ABC_TRANSPORTER_1"/>
    <property type="match status" value="1"/>
</dbReference>
<dbReference type="SUPFAM" id="SSF90123">
    <property type="entry name" value="ABC transporter transmembrane region"/>
    <property type="match status" value="1"/>
</dbReference>
<evidence type="ECO:0000313" key="10">
    <source>
        <dbReference type="EMBL" id="KAK7060894.1"/>
    </source>
</evidence>
<keyword evidence="6 8" id="KW-0472">Membrane</keyword>
<dbReference type="Proteomes" id="UP001383192">
    <property type="component" value="Unassembled WGS sequence"/>
</dbReference>
<dbReference type="PROSITE" id="PS50893">
    <property type="entry name" value="ABC_TRANSPORTER_2"/>
    <property type="match status" value="1"/>
</dbReference>
<evidence type="ECO:0000256" key="6">
    <source>
        <dbReference type="ARBA" id="ARBA00023136"/>
    </source>
</evidence>
<protein>
    <recommendedName>
        <fullName evidence="9">ABC transporter domain-containing protein</fullName>
    </recommendedName>
</protein>
<dbReference type="SUPFAM" id="SSF52540">
    <property type="entry name" value="P-loop containing nucleoside triphosphate hydrolases"/>
    <property type="match status" value="1"/>
</dbReference>
<dbReference type="PANTHER" id="PTHR43394">
    <property type="entry name" value="ATP-DEPENDENT PERMEASE MDL1, MITOCHONDRIAL"/>
    <property type="match status" value="1"/>
</dbReference>
<dbReference type="InterPro" id="IPR036640">
    <property type="entry name" value="ABC1_TM_sf"/>
</dbReference>
<feature type="compositionally biased region" description="Basic residues" evidence="7">
    <location>
        <begin position="1"/>
        <end position="14"/>
    </location>
</feature>
<evidence type="ECO:0000313" key="11">
    <source>
        <dbReference type="Proteomes" id="UP001383192"/>
    </source>
</evidence>
<dbReference type="AlphaFoldDB" id="A0AAW0E8Q2"/>
<keyword evidence="3" id="KW-0547">Nucleotide-binding</keyword>
<feature type="region of interest" description="Disordered" evidence="7">
    <location>
        <begin position="1"/>
        <end position="24"/>
    </location>
</feature>
<evidence type="ECO:0000256" key="4">
    <source>
        <dbReference type="ARBA" id="ARBA00022840"/>
    </source>
</evidence>
<comment type="subcellular location">
    <subcellularLocation>
        <location evidence="1">Membrane</location>
        <topology evidence="1">Multi-pass membrane protein</topology>
    </subcellularLocation>
</comment>
<evidence type="ECO:0000256" key="2">
    <source>
        <dbReference type="ARBA" id="ARBA00022692"/>
    </source>
</evidence>